<reference evidence="1 2" key="1">
    <citation type="submission" date="2016-06" db="EMBL/GenBank/DDBJ databases">
        <authorList>
            <person name="Kjaerup R.B."/>
            <person name="Dalgaard T.S."/>
            <person name="Juul-Madsen H.R."/>
        </authorList>
    </citation>
    <scope>NUCLEOTIDE SEQUENCE [LARGE SCALE GENOMIC DNA]</scope>
    <source>
        <strain evidence="1 2">Pb300</strain>
    </source>
</reference>
<protein>
    <submittedName>
        <fullName evidence="1">Uncharacterized protein</fullName>
    </submittedName>
</protein>
<dbReference type="Proteomes" id="UP000242814">
    <property type="component" value="Unassembled WGS sequence"/>
</dbReference>
<comment type="caution">
    <text evidence="1">The sequence shown here is derived from an EMBL/GenBank/DDBJ whole genome shotgun (WGS) entry which is preliminary data.</text>
</comment>
<accession>A0A1D2J9K6</accession>
<dbReference type="OrthoDB" id="4188313at2759"/>
<dbReference type="EMBL" id="LZYO01000263">
    <property type="protein sequence ID" value="ODH21373.1"/>
    <property type="molecule type" value="Genomic_DNA"/>
</dbReference>
<evidence type="ECO:0000313" key="2">
    <source>
        <dbReference type="Proteomes" id="UP000242814"/>
    </source>
</evidence>
<dbReference type="VEuPathDB" id="FungiDB:PADG_02660"/>
<gene>
    <name evidence="1" type="ORF">ACO22_05670</name>
</gene>
<proteinExistence type="predicted"/>
<dbReference type="VEuPathDB" id="FungiDB:PABG_00256"/>
<name>A0A1D2J9K6_PARBR</name>
<dbReference type="AlphaFoldDB" id="A0A1D2J9K6"/>
<sequence length="410" mass="45724">MRRRLTTLVNSRASRKTCEDAEDDSRYYDFDKAAVSSRPRSPFIDRRRLSPPLERQLQHACLVLYQKIQFPERWEDFSKCTNPTNDSRSCCKISSFTVPDHIAADVDVVPACDQDRLLNENAKTVSNMKNRHRIGKNVDSEWKRDSTHGQAMRALEQSFAPRPVCGNGASATFQNQFGGRATCANDAVTGSPELRSSLSPQSQMRNHNDFSFVRGISINAPTIAERAPDEAGQHRDIGELTGMLTKSTNQEFQSPVSATLLRNISHSWQQISQKFQLERYDTISVFKLEKSLLQDDLKARSADLANQKYNSGLIQTPILLDECETDSSINTLTDTESCSSQSSSGMVIIDENGLEKVMTLAEEKQRRLALERAVMAKMSGGGLLAPIPNRDKAVAPPLESDKSTNLTSFV</sequence>
<organism evidence="1 2">
    <name type="scientific">Paracoccidioides brasiliensis</name>
    <dbReference type="NCBI Taxonomy" id="121759"/>
    <lineage>
        <taxon>Eukaryota</taxon>
        <taxon>Fungi</taxon>
        <taxon>Dikarya</taxon>
        <taxon>Ascomycota</taxon>
        <taxon>Pezizomycotina</taxon>
        <taxon>Eurotiomycetes</taxon>
        <taxon>Eurotiomycetidae</taxon>
        <taxon>Onygenales</taxon>
        <taxon>Ajellomycetaceae</taxon>
        <taxon>Paracoccidioides</taxon>
    </lineage>
</organism>
<evidence type="ECO:0000313" key="1">
    <source>
        <dbReference type="EMBL" id="ODH21373.1"/>
    </source>
</evidence>